<dbReference type="InterPro" id="IPR003837">
    <property type="entry name" value="GatC"/>
</dbReference>
<sequence>MGSKALVMTGGVISMTNHIFSFKNSFSRTIIIPKYRRVIRSCSTVSSGSSLPPPDVSRLAETARISLTPNEVIEFTPKIQQVIDWFGQLQDVELQSVEPALRADMEGDSLRADIPKTFENSREAMISAIPSFEEPYIKVPKVLSKE</sequence>
<keyword evidence="1" id="KW-0934">Plastid</keyword>
<keyword evidence="3" id="KW-1185">Reference proteome</keyword>
<comment type="caution">
    <text evidence="2">The sequence shown here is derived from an EMBL/GenBank/DDBJ whole genome shotgun (WGS) entry which is preliminary data.</text>
</comment>
<protein>
    <recommendedName>
        <fullName evidence="1">Glutamyl-tRNA(Gln) amidotransferase subunit C, chloroplastic/mitochondrial</fullName>
        <shortName evidence="1">Glu-AdT subunit C</shortName>
        <ecNumber evidence="1">6.3.5.-</ecNumber>
    </recommendedName>
</protein>
<keyword evidence="1" id="KW-0496">Mitochondrion</keyword>
<dbReference type="EC" id="6.3.5.-" evidence="1"/>
<dbReference type="InterPro" id="IPR036113">
    <property type="entry name" value="Asp/Glu-ADT_sf_sub_c"/>
</dbReference>
<reference evidence="2 3" key="1">
    <citation type="journal article" date="2023" name="Hortic Res">
        <title>Pangenome of water caltrop reveals structural variations and asymmetric subgenome divergence after allopolyploidization.</title>
        <authorList>
            <person name="Zhang X."/>
            <person name="Chen Y."/>
            <person name="Wang L."/>
            <person name="Yuan Y."/>
            <person name="Fang M."/>
            <person name="Shi L."/>
            <person name="Lu R."/>
            <person name="Comes H.P."/>
            <person name="Ma Y."/>
            <person name="Chen Y."/>
            <person name="Huang G."/>
            <person name="Zhou Y."/>
            <person name="Zheng Z."/>
            <person name="Qiu Y."/>
        </authorList>
    </citation>
    <scope>NUCLEOTIDE SEQUENCE [LARGE SCALE GENOMIC DNA]</scope>
    <source>
        <tissue evidence="2">Roots</tissue>
    </source>
</reference>
<keyword evidence="1" id="KW-0067">ATP-binding</keyword>
<dbReference type="Pfam" id="PF02686">
    <property type="entry name" value="GatC"/>
    <property type="match status" value="1"/>
</dbReference>
<keyword evidence="1" id="KW-0436">Ligase</keyword>
<accession>A0AAN7JA27</accession>
<keyword evidence="1" id="KW-0648">Protein biosynthesis</keyword>
<dbReference type="Gene3D" id="1.10.20.60">
    <property type="entry name" value="Glu-tRNAGln amidotransferase C subunit, N-terminal domain"/>
    <property type="match status" value="1"/>
</dbReference>
<evidence type="ECO:0000313" key="2">
    <source>
        <dbReference type="EMBL" id="KAK4742821.1"/>
    </source>
</evidence>
<dbReference type="SUPFAM" id="SSF141000">
    <property type="entry name" value="Glu-tRNAGln amidotransferase C subunit"/>
    <property type="match status" value="1"/>
</dbReference>
<evidence type="ECO:0000313" key="3">
    <source>
        <dbReference type="Proteomes" id="UP001345219"/>
    </source>
</evidence>
<comment type="function">
    <text evidence="1">Allows the formation of correctly charged Gln-tRNA(Gln) through the transamidation of misacylated Glu-tRNA(Gln) in chloroplasts and mitochondria. The reaction takes place in the presence of glutamine and ATP through an activated gamma-phospho-Glu-tRNA(Gln).</text>
</comment>
<comment type="subcellular location">
    <subcellularLocation>
        <location evidence="1">Mitochondrion</location>
    </subcellularLocation>
    <subcellularLocation>
        <location evidence="1">Plastid</location>
        <location evidence="1">Chloroplast</location>
    </subcellularLocation>
</comment>
<dbReference type="GO" id="GO:0006450">
    <property type="term" value="P:regulation of translational fidelity"/>
    <property type="evidence" value="ECO:0007669"/>
    <property type="project" value="InterPro"/>
</dbReference>
<comment type="catalytic activity">
    <reaction evidence="1">
        <text>L-glutamyl-tRNA(Gln) + L-glutamine + ATP + H2O = L-glutaminyl-tRNA(Gln) + L-glutamate + ADP + phosphate + H(+)</text>
        <dbReference type="Rhea" id="RHEA:17521"/>
        <dbReference type="Rhea" id="RHEA-COMP:9681"/>
        <dbReference type="Rhea" id="RHEA-COMP:9684"/>
        <dbReference type="ChEBI" id="CHEBI:15377"/>
        <dbReference type="ChEBI" id="CHEBI:15378"/>
        <dbReference type="ChEBI" id="CHEBI:29985"/>
        <dbReference type="ChEBI" id="CHEBI:30616"/>
        <dbReference type="ChEBI" id="CHEBI:43474"/>
        <dbReference type="ChEBI" id="CHEBI:58359"/>
        <dbReference type="ChEBI" id="CHEBI:78520"/>
        <dbReference type="ChEBI" id="CHEBI:78521"/>
        <dbReference type="ChEBI" id="CHEBI:456216"/>
    </reaction>
</comment>
<evidence type="ECO:0000256" key="1">
    <source>
        <dbReference type="HAMAP-Rule" id="MF_03149"/>
    </source>
</evidence>
<dbReference type="GO" id="GO:0005524">
    <property type="term" value="F:ATP binding"/>
    <property type="evidence" value="ECO:0007669"/>
    <property type="project" value="UniProtKB-KW"/>
</dbReference>
<dbReference type="GO" id="GO:0030956">
    <property type="term" value="C:glutamyl-tRNA(Gln) amidotransferase complex"/>
    <property type="evidence" value="ECO:0007669"/>
    <property type="project" value="UniProtKB-UniRule"/>
</dbReference>
<dbReference type="NCBIfam" id="TIGR00135">
    <property type="entry name" value="gatC"/>
    <property type="match status" value="1"/>
</dbReference>
<dbReference type="Proteomes" id="UP001345219">
    <property type="component" value="Chromosome 1"/>
</dbReference>
<dbReference type="HAMAP" id="MF_00122">
    <property type="entry name" value="GatC"/>
    <property type="match status" value="1"/>
</dbReference>
<dbReference type="PANTHER" id="PTHR15004">
    <property type="entry name" value="GLUTAMYL-TRNA(GLN) AMIDOTRANSFERASE SUBUNIT C, MITOCHONDRIAL"/>
    <property type="match status" value="1"/>
</dbReference>
<dbReference type="GO" id="GO:0009507">
    <property type="term" value="C:chloroplast"/>
    <property type="evidence" value="ECO:0007669"/>
    <property type="project" value="UniProtKB-SubCell"/>
</dbReference>
<dbReference type="PANTHER" id="PTHR15004:SF0">
    <property type="entry name" value="GLUTAMYL-TRNA(GLN) AMIDOTRANSFERASE SUBUNIT C, MITOCHONDRIAL"/>
    <property type="match status" value="1"/>
</dbReference>
<dbReference type="GO" id="GO:0032543">
    <property type="term" value="P:mitochondrial translation"/>
    <property type="evidence" value="ECO:0007669"/>
    <property type="project" value="UniProtKB-UniRule"/>
</dbReference>
<gene>
    <name evidence="1" type="primary">GATC</name>
    <name evidence="2" type="ORF">SAY87_000822</name>
</gene>
<dbReference type="EMBL" id="JAXIOK010000023">
    <property type="protein sequence ID" value="KAK4742821.1"/>
    <property type="molecule type" value="Genomic_DNA"/>
</dbReference>
<comment type="similarity">
    <text evidence="1">Belongs to the GatC family.</text>
</comment>
<proteinExistence type="inferred from homology"/>
<dbReference type="AlphaFoldDB" id="A0AAN7JA27"/>
<name>A0AAN7JA27_9MYRT</name>
<organism evidence="2 3">
    <name type="scientific">Trapa incisa</name>
    <dbReference type="NCBI Taxonomy" id="236973"/>
    <lineage>
        <taxon>Eukaryota</taxon>
        <taxon>Viridiplantae</taxon>
        <taxon>Streptophyta</taxon>
        <taxon>Embryophyta</taxon>
        <taxon>Tracheophyta</taxon>
        <taxon>Spermatophyta</taxon>
        <taxon>Magnoliopsida</taxon>
        <taxon>eudicotyledons</taxon>
        <taxon>Gunneridae</taxon>
        <taxon>Pentapetalae</taxon>
        <taxon>rosids</taxon>
        <taxon>malvids</taxon>
        <taxon>Myrtales</taxon>
        <taxon>Lythraceae</taxon>
        <taxon>Trapa</taxon>
    </lineage>
</organism>
<keyword evidence="1" id="KW-0150">Chloroplast</keyword>
<dbReference type="GO" id="GO:0005739">
    <property type="term" value="C:mitochondrion"/>
    <property type="evidence" value="ECO:0007669"/>
    <property type="project" value="UniProtKB-SubCell"/>
</dbReference>
<comment type="subunit">
    <text evidence="1">Subunit of the heterotrimeric GatCAB amidotransferase (AdT) complex, composed of A, B and C subunits.</text>
</comment>
<dbReference type="GO" id="GO:0070681">
    <property type="term" value="P:glutaminyl-tRNAGln biosynthesis via transamidation"/>
    <property type="evidence" value="ECO:0007669"/>
    <property type="project" value="UniProtKB-UniRule"/>
</dbReference>
<keyword evidence="1" id="KW-0547">Nucleotide-binding</keyword>
<dbReference type="GO" id="GO:0050567">
    <property type="term" value="F:glutaminyl-tRNA synthase (glutamine-hydrolyzing) activity"/>
    <property type="evidence" value="ECO:0007669"/>
    <property type="project" value="UniProtKB-UniRule"/>
</dbReference>